<reference evidence="2 3" key="1">
    <citation type="submission" date="2019-04" db="EMBL/GenBank/DDBJ databases">
        <title>A novel phosphate-accumulating bacterium identified in bioreactor for phosphate removal from wastewater.</title>
        <authorList>
            <person name="Kotlyarov R.Y."/>
            <person name="Beletsky A.V."/>
            <person name="Kallistova A.Y."/>
            <person name="Dorofeev A.G."/>
            <person name="Nikolaev Y.Y."/>
            <person name="Pimenov N.V."/>
            <person name="Ravin N.V."/>
            <person name="Mardanov A.V."/>
        </authorList>
    </citation>
    <scope>NUCLEOTIDE SEQUENCE [LARGE SCALE GENOMIC DNA]</scope>
    <source>
        <strain evidence="2 3">Bin19</strain>
    </source>
</reference>
<sequence>MVTAFGAVVVGLALARIWLATSTARKRGGSCHFFPDDGIRHRREDVAAARLRPLEELRREGQSEKAKAIKAKAMRTKANGR</sequence>
<evidence type="ECO:0000256" key="1">
    <source>
        <dbReference type="SAM" id="MobiDB-lite"/>
    </source>
</evidence>
<dbReference type="Proteomes" id="UP000306324">
    <property type="component" value="Unassembled WGS sequence"/>
</dbReference>
<name>A0A5S4EH40_9PROT</name>
<feature type="compositionally biased region" description="Basic residues" evidence="1">
    <location>
        <begin position="68"/>
        <end position="81"/>
    </location>
</feature>
<organism evidence="2 3">
    <name type="scientific">Candidatus Accumulibacter phosphatis</name>
    <dbReference type="NCBI Taxonomy" id="327160"/>
    <lineage>
        <taxon>Bacteria</taxon>
        <taxon>Pseudomonadati</taxon>
        <taxon>Pseudomonadota</taxon>
        <taxon>Betaproteobacteria</taxon>
        <taxon>Candidatus Accumulibacter</taxon>
    </lineage>
</organism>
<protein>
    <submittedName>
        <fullName evidence="2">Uncharacterized protein</fullName>
    </submittedName>
</protein>
<dbReference type="EMBL" id="SWAD01000185">
    <property type="protein sequence ID" value="TMQ74571.1"/>
    <property type="molecule type" value="Genomic_DNA"/>
</dbReference>
<accession>A0A5S4EH40</accession>
<feature type="region of interest" description="Disordered" evidence="1">
    <location>
        <begin position="62"/>
        <end position="81"/>
    </location>
</feature>
<evidence type="ECO:0000313" key="3">
    <source>
        <dbReference type="Proteomes" id="UP000306324"/>
    </source>
</evidence>
<comment type="caution">
    <text evidence="2">The sequence shown here is derived from an EMBL/GenBank/DDBJ whole genome shotgun (WGS) entry which is preliminary data.</text>
</comment>
<proteinExistence type="predicted"/>
<dbReference type="AlphaFoldDB" id="A0A5S4EH40"/>
<gene>
    <name evidence="2" type="ORF">ACCUM_4298</name>
</gene>
<evidence type="ECO:0000313" key="2">
    <source>
        <dbReference type="EMBL" id="TMQ74571.1"/>
    </source>
</evidence>
<keyword evidence="3" id="KW-1185">Reference proteome</keyword>